<keyword evidence="1" id="KW-0238">DNA-binding</keyword>
<name>A0ABU0ALK1_9BACI</name>
<dbReference type="GO" id="GO:0003677">
    <property type="term" value="F:DNA binding"/>
    <property type="evidence" value="ECO:0007669"/>
    <property type="project" value="UniProtKB-KW"/>
</dbReference>
<reference evidence="1 2" key="1">
    <citation type="submission" date="2023-07" db="EMBL/GenBank/DDBJ databases">
        <title>Genomic Encyclopedia of Type Strains, Phase IV (KMG-IV): sequencing the most valuable type-strain genomes for metagenomic binning, comparative biology and taxonomic classification.</title>
        <authorList>
            <person name="Goeker M."/>
        </authorList>
    </citation>
    <scope>NUCLEOTIDE SEQUENCE [LARGE SCALE GENOMIC DNA]</scope>
    <source>
        <strain evidence="1 2">DSM 23494</strain>
    </source>
</reference>
<sequence length="82" mass="9512">MAIKQDIAGFHIQVTVKTCVDEKVLLKLAKNKGVRIYDFNQMWMRRKNEGFPHFYLGFAGMIEADMEMGICSLKEVWESVLI</sequence>
<accession>A0ABU0ALK1</accession>
<evidence type="ECO:0000313" key="1">
    <source>
        <dbReference type="EMBL" id="MDQ0271905.1"/>
    </source>
</evidence>
<comment type="caution">
    <text evidence="1">The sequence shown here is derived from an EMBL/GenBank/DDBJ whole genome shotgun (WGS) entry which is preliminary data.</text>
</comment>
<dbReference type="Gene3D" id="3.90.1150.10">
    <property type="entry name" value="Aspartate Aminotransferase, domain 1"/>
    <property type="match status" value="1"/>
</dbReference>
<organism evidence="1 2">
    <name type="scientific">Cytobacillus purgationiresistens</name>
    <dbReference type="NCBI Taxonomy" id="863449"/>
    <lineage>
        <taxon>Bacteria</taxon>
        <taxon>Bacillati</taxon>
        <taxon>Bacillota</taxon>
        <taxon>Bacilli</taxon>
        <taxon>Bacillales</taxon>
        <taxon>Bacillaceae</taxon>
        <taxon>Cytobacillus</taxon>
    </lineage>
</organism>
<dbReference type="InterPro" id="IPR015422">
    <property type="entry name" value="PyrdxlP-dep_Trfase_small"/>
</dbReference>
<dbReference type="Proteomes" id="UP001238088">
    <property type="component" value="Unassembled WGS sequence"/>
</dbReference>
<protein>
    <submittedName>
        <fullName evidence="1">DNA-binding transcriptional MocR family regulator</fullName>
    </submittedName>
</protein>
<keyword evidence="2" id="KW-1185">Reference proteome</keyword>
<gene>
    <name evidence="1" type="ORF">J2S17_003793</name>
</gene>
<evidence type="ECO:0000313" key="2">
    <source>
        <dbReference type="Proteomes" id="UP001238088"/>
    </source>
</evidence>
<dbReference type="RefSeq" id="WP_307477226.1">
    <property type="nucleotide sequence ID" value="NZ_JAUSUB010000018.1"/>
</dbReference>
<proteinExistence type="predicted"/>
<dbReference type="EMBL" id="JAUSUB010000018">
    <property type="protein sequence ID" value="MDQ0271905.1"/>
    <property type="molecule type" value="Genomic_DNA"/>
</dbReference>